<dbReference type="EMBL" id="VLTM01000001">
    <property type="protein sequence ID" value="KAA0169059.1"/>
    <property type="molecule type" value="Genomic_DNA"/>
</dbReference>
<evidence type="ECO:0000256" key="1">
    <source>
        <dbReference type="ARBA" id="ARBA00006489"/>
    </source>
</evidence>
<feature type="repeat" description="WD" evidence="4">
    <location>
        <begin position="507"/>
        <end position="548"/>
    </location>
</feature>
<dbReference type="InterPro" id="IPR050630">
    <property type="entry name" value="WD_repeat_EMAP"/>
</dbReference>
<dbReference type="InterPro" id="IPR015943">
    <property type="entry name" value="WD40/YVTN_repeat-like_dom_sf"/>
</dbReference>
<keyword evidence="3" id="KW-0677">Repeat</keyword>
<evidence type="ECO:0000313" key="10">
    <source>
        <dbReference type="Proteomes" id="UP000324907"/>
    </source>
</evidence>
<dbReference type="InterPro" id="IPR055439">
    <property type="entry name" value="Beta-prop_EML_1st"/>
</dbReference>
<proteinExistence type="inferred from homology"/>
<dbReference type="InterPro" id="IPR011047">
    <property type="entry name" value="Quinoprotein_ADH-like_sf"/>
</dbReference>
<evidence type="ECO:0000256" key="2">
    <source>
        <dbReference type="ARBA" id="ARBA00022574"/>
    </source>
</evidence>
<dbReference type="InterPro" id="IPR005108">
    <property type="entry name" value="HELP"/>
</dbReference>
<protein>
    <submittedName>
        <fullName evidence="9">Uncharacterized protein</fullName>
    </submittedName>
</protein>
<comment type="caution">
    <text evidence="9">The sequence shown here is derived from an EMBL/GenBank/DDBJ whole genome shotgun (WGS) entry which is preliminary data.</text>
</comment>
<evidence type="ECO:0000313" key="9">
    <source>
        <dbReference type="EMBL" id="KAA0169059.1"/>
    </source>
</evidence>
<reference evidence="10 11" key="1">
    <citation type="submission" date="2019-07" db="EMBL/GenBank/DDBJ databases">
        <title>Genomes of Cafeteria roenbergensis.</title>
        <authorList>
            <person name="Fischer M.G."/>
            <person name="Hackl T."/>
            <person name="Roman M."/>
        </authorList>
    </citation>
    <scope>NUCLEOTIDE SEQUENCE [LARGE SCALE GENOMIC DNA]</scope>
    <source>
        <strain evidence="9 11">Cflag</strain>
        <strain evidence="8 10">RCC970-E3</strain>
    </source>
</reference>
<feature type="compositionally biased region" description="Low complexity" evidence="5">
    <location>
        <begin position="20"/>
        <end position="36"/>
    </location>
</feature>
<sequence>MGICASVPVGPRPEFREEPAAAPAPAPADAGGAVAPTMPQEAPPAVVADEGSEEADTEIDEGDIEELDEEDALDMRGGAELAATARPEPMTKAEARAAMLRAQAAGSATATVEGAQPEDGAPRGELVVAALTIEEDEQAVPRFAFRGQFREPSDPPTQQPAKPAVEAALEWVHGYRGWDCRGNVGLVLDGSVTVYPAAAVVVLHDGTEQRHFTLHDDDVLSLAVHPSGKYVASGQIGRKAKVLVWDVETLEVMTVLEGVASRAARSVAFSGDGEVIAVAGEDDNHTVALYRWRESAKAIATAQAGREPVNGIALDATGSRLLTVGKRVAVMHAVGSSSSAAAASRGRGKSKGPPLMAATKVLMAGKGQSQTFWSAAFGVDGRAFIATHSGRVYEIAPGGRCVVAAFKIHGGPIASISAGPGADGGNVFTTTSKDGTVRVFSCRPGARGLGTAVATITNSEESGKLQCTRGAAVAPDLSRVSYGTRGGSVRTVALDGGVAGEQATLTTSHHSDELWGLAISPDGQTVATAGDDHTVRLWSVSERKQTASVEIGMMARAAAFSHDGATLVVGCGGRVGRTTTGRQGRDDGTVIAFSVPDLAEVARVKPSKHWISDVAFSPDDATVAVAAHDSVLYFLDASAGFSTKGKGGGSSASMLRVDFSADGRVARATTGAHELLFYDVATGDHMPGGAESMKDEDWDTVRCPLNWHVQGVWPSYADGTDINAVAVDSTQSIIASGDDFGRVKLYRFPCIENDMWECMELRGHSSHVTGVAFTPPGDDGSFRLFSAGGNDKTLMQWALTPTEDEVGGAVDIGTLA</sequence>
<dbReference type="EMBL" id="VLTL01000031">
    <property type="protein sequence ID" value="KAA0167902.1"/>
    <property type="molecule type" value="Genomic_DNA"/>
</dbReference>
<keyword evidence="2 4" id="KW-0853">WD repeat</keyword>
<dbReference type="Proteomes" id="UP000324907">
    <property type="component" value="Unassembled WGS sequence"/>
</dbReference>
<evidence type="ECO:0000256" key="3">
    <source>
        <dbReference type="ARBA" id="ARBA00022737"/>
    </source>
</evidence>
<feature type="domain" description="EML-like second beta-propeller" evidence="7">
    <location>
        <begin position="514"/>
        <end position="798"/>
    </location>
</feature>
<feature type="domain" description="EML-like first beta-propeller" evidence="6">
    <location>
        <begin position="208"/>
        <end position="440"/>
    </location>
</feature>
<dbReference type="Pfam" id="PF03451">
    <property type="entry name" value="HELP"/>
    <property type="match status" value="1"/>
</dbReference>
<dbReference type="GO" id="GO:0008017">
    <property type="term" value="F:microtubule binding"/>
    <property type="evidence" value="ECO:0007669"/>
    <property type="project" value="TreeGrafter"/>
</dbReference>
<dbReference type="PANTHER" id="PTHR13720">
    <property type="entry name" value="WD-40 REPEAT PROTEIN"/>
    <property type="match status" value="1"/>
</dbReference>
<evidence type="ECO:0000256" key="4">
    <source>
        <dbReference type="PROSITE-ProRule" id="PRU00221"/>
    </source>
</evidence>
<evidence type="ECO:0000256" key="5">
    <source>
        <dbReference type="SAM" id="MobiDB-lite"/>
    </source>
</evidence>
<dbReference type="PANTHER" id="PTHR13720:SF33">
    <property type="entry name" value="HELP DOMAIN-CONTAINING PROTEIN"/>
    <property type="match status" value="1"/>
</dbReference>
<evidence type="ECO:0000259" key="7">
    <source>
        <dbReference type="Pfam" id="PF23414"/>
    </source>
</evidence>
<dbReference type="SMART" id="SM00320">
    <property type="entry name" value="WD40"/>
    <property type="match status" value="8"/>
</dbReference>
<dbReference type="Gene3D" id="2.130.10.10">
    <property type="entry name" value="YVTN repeat-like/Quinoprotein amine dehydrogenase"/>
    <property type="match status" value="2"/>
</dbReference>
<dbReference type="InterPro" id="IPR055442">
    <property type="entry name" value="Beta-prop_EML-like_2nd"/>
</dbReference>
<name>A0A5A8DV20_CAFRO</name>
<dbReference type="SUPFAM" id="SSF50998">
    <property type="entry name" value="Quinoprotein alcohol dehydrogenase-like"/>
    <property type="match status" value="1"/>
</dbReference>
<dbReference type="PROSITE" id="PS50294">
    <property type="entry name" value="WD_REPEATS_REGION"/>
    <property type="match status" value="1"/>
</dbReference>
<dbReference type="Proteomes" id="UP000325113">
    <property type="component" value="Unassembled WGS sequence"/>
</dbReference>
<dbReference type="AlphaFoldDB" id="A0A5A8DV20"/>
<dbReference type="InterPro" id="IPR036322">
    <property type="entry name" value="WD40_repeat_dom_sf"/>
</dbReference>
<feature type="region of interest" description="Disordered" evidence="5">
    <location>
        <begin position="1"/>
        <end position="72"/>
    </location>
</feature>
<accession>A0A5A8DV20</accession>
<organism evidence="9 11">
    <name type="scientific">Cafeteria roenbergensis</name>
    <name type="common">Marine flagellate</name>
    <dbReference type="NCBI Taxonomy" id="33653"/>
    <lineage>
        <taxon>Eukaryota</taxon>
        <taxon>Sar</taxon>
        <taxon>Stramenopiles</taxon>
        <taxon>Bigyra</taxon>
        <taxon>Opalozoa</taxon>
        <taxon>Bicosoecida</taxon>
        <taxon>Cafeteriaceae</taxon>
        <taxon>Cafeteria</taxon>
    </lineage>
</organism>
<feature type="compositionally biased region" description="Acidic residues" evidence="5">
    <location>
        <begin position="50"/>
        <end position="72"/>
    </location>
</feature>
<dbReference type="InterPro" id="IPR001680">
    <property type="entry name" value="WD40_rpt"/>
</dbReference>
<gene>
    <name evidence="8" type="ORF">FNF28_02648</name>
    <name evidence="9" type="ORF">FNF31_00219</name>
</gene>
<comment type="similarity">
    <text evidence="1">Belongs to the WD repeat EMAP family.</text>
</comment>
<dbReference type="Pfam" id="PF23409">
    <property type="entry name" value="Beta-prop_EML"/>
    <property type="match status" value="1"/>
</dbReference>
<dbReference type="PROSITE" id="PS50082">
    <property type="entry name" value="WD_REPEATS_2"/>
    <property type="match status" value="1"/>
</dbReference>
<dbReference type="SUPFAM" id="SSF50978">
    <property type="entry name" value="WD40 repeat-like"/>
    <property type="match status" value="1"/>
</dbReference>
<evidence type="ECO:0000313" key="8">
    <source>
        <dbReference type="EMBL" id="KAA0167902.1"/>
    </source>
</evidence>
<evidence type="ECO:0000313" key="11">
    <source>
        <dbReference type="Proteomes" id="UP000325113"/>
    </source>
</evidence>
<evidence type="ECO:0000259" key="6">
    <source>
        <dbReference type="Pfam" id="PF23409"/>
    </source>
</evidence>
<dbReference type="Pfam" id="PF23414">
    <property type="entry name" value="Beta-prop_EML_2"/>
    <property type="match status" value="1"/>
</dbReference>